<dbReference type="PROSITE" id="PS00711">
    <property type="entry name" value="LIPOXYGENASE_1"/>
    <property type="match status" value="1"/>
</dbReference>
<evidence type="ECO:0000313" key="8">
    <source>
        <dbReference type="Proteomes" id="UP000292423"/>
    </source>
</evidence>
<comment type="caution">
    <text evidence="7">The sequence shown here is derived from an EMBL/GenBank/DDBJ whole genome shotgun (WGS) entry which is preliminary data.</text>
</comment>
<evidence type="ECO:0000256" key="1">
    <source>
        <dbReference type="ARBA" id="ARBA00001962"/>
    </source>
</evidence>
<name>A0A4Q7Z5P9_9GAMM</name>
<dbReference type="Gene3D" id="3.10.450.60">
    <property type="match status" value="1"/>
</dbReference>
<dbReference type="PANTHER" id="PTHR11771">
    <property type="entry name" value="LIPOXYGENASE"/>
    <property type="match status" value="1"/>
</dbReference>
<dbReference type="InterPro" id="IPR020833">
    <property type="entry name" value="LipOase_Fe_BS"/>
</dbReference>
<dbReference type="PRINTS" id="PR00087">
    <property type="entry name" value="LIPOXYGENASE"/>
</dbReference>
<dbReference type="Proteomes" id="UP000292423">
    <property type="component" value="Unassembled WGS sequence"/>
</dbReference>
<keyword evidence="8" id="KW-1185">Reference proteome</keyword>
<accession>A0A4Q7Z5P9</accession>
<feature type="domain" description="Lipoxygenase" evidence="6">
    <location>
        <begin position="87"/>
        <end position="643"/>
    </location>
</feature>
<evidence type="ECO:0000256" key="5">
    <source>
        <dbReference type="SAM" id="MobiDB-lite"/>
    </source>
</evidence>
<dbReference type="SUPFAM" id="SSF48484">
    <property type="entry name" value="Lipoxigenase"/>
    <property type="match status" value="1"/>
</dbReference>
<evidence type="ECO:0000256" key="3">
    <source>
        <dbReference type="ARBA" id="ARBA00023002"/>
    </source>
</evidence>
<dbReference type="SMR" id="A0A4Q7Z5P9"/>
<dbReference type="AlphaFoldDB" id="A0A4Q7Z5P9"/>
<feature type="region of interest" description="Disordered" evidence="5">
    <location>
        <begin position="1"/>
        <end position="21"/>
    </location>
</feature>
<evidence type="ECO:0000259" key="6">
    <source>
        <dbReference type="PROSITE" id="PS51393"/>
    </source>
</evidence>
<keyword evidence="4" id="KW-0408">Iron</keyword>
<dbReference type="InterPro" id="IPR000907">
    <property type="entry name" value="LipOase"/>
</dbReference>
<keyword evidence="2" id="KW-0479">Metal-binding</keyword>
<dbReference type="GO" id="GO:0034440">
    <property type="term" value="P:lipid oxidation"/>
    <property type="evidence" value="ECO:0007669"/>
    <property type="project" value="InterPro"/>
</dbReference>
<evidence type="ECO:0000313" key="7">
    <source>
        <dbReference type="EMBL" id="RZU44989.1"/>
    </source>
</evidence>
<reference evidence="7 8" key="1">
    <citation type="submission" date="2019-02" db="EMBL/GenBank/DDBJ databases">
        <title>Genomic Encyclopedia of Type Strains, Phase IV (KMG-IV): sequencing the most valuable type-strain genomes for metagenomic binning, comparative biology and taxonomic classification.</title>
        <authorList>
            <person name="Goeker M."/>
        </authorList>
    </citation>
    <scope>NUCLEOTIDE SEQUENCE [LARGE SCALE GENOMIC DNA]</scope>
    <source>
        <strain evidence="7 8">DSM 105135</strain>
    </source>
</reference>
<dbReference type="OrthoDB" id="5912511at2"/>
<dbReference type="RefSeq" id="WP_130412905.1">
    <property type="nucleotide sequence ID" value="NZ_SHKX01000012.1"/>
</dbReference>
<keyword evidence="3" id="KW-0560">Oxidoreductase</keyword>
<comment type="cofactor">
    <cofactor evidence="1">
        <name>Fe cation</name>
        <dbReference type="ChEBI" id="CHEBI:24875"/>
    </cofactor>
</comment>
<dbReference type="GO" id="GO:0016702">
    <property type="term" value="F:oxidoreductase activity, acting on single donors with incorporation of molecular oxygen, incorporation of two atoms of oxygen"/>
    <property type="evidence" value="ECO:0007669"/>
    <property type="project" value="InterPro"/>
</dbReference>
<gene>
    <name evidence="7" type="ORF">EV700_1795</name>
</gene>
<dbReference type="GO" id="GO:0046872">
    <property type="term" value="F:metal ion binding"/>
    <property type="evidence" value="ECO:0007669"/>
    <property type="project" value="UniProtKB-KW"/>
</dbReference>
<evidence type="ECO:0000256" key="2">
    <source>
        <dbReference type="ARBA" id="ARBA00022723"/>
    </source>
</evidence>
<organism evidence="7 8">
    <name type="scientific">Fluviicoccus keumensis</name>
    <dbReference type="NCBI Taxonomy" id="1435465"/>
    <lineage>
        <taxon>Bacteria</taxon>
        <taxon>Pseudomonadati</taxon>
        <taxon>Pseudomonadota</taxon>
        <taxon>Gammaproteobacteria</taxon>
        <taxon>Moraxellales</taxon>
        <taxon>Moraxellaceae</taxon>
        <taxon>Fluviicoccus</taxon>
    </lineage>
</organism>
<feature type="compositionally biased region" description="Polar residues" evidence="5">
    <location>
        <begin position="12"/>
        <end position="21"/>
    </location>
</feature>
<dbReference type="EMBL" id="SHKX01000012">
    <property type="protein sequence ID" value="RZU44989.1"/>
    <property type="molecule type" value="Genomic_DNA"/>
</dbReference>
<dbReference type="InterPro" id="IPR013819">
    <property type="entry name" value="LipOase_C"/>
</dbReference>
<sequence>MLDFFPRRHPSLPQNDTQAQQESRAAQLAKTMTVYEWTDQMPNVQGVPMAARVPFADEPSLPWLLQVGEVGLQIAENLLAVKLSGADDAVTDTAKLNQELGSVRKRLQTVRHDHEAKLQATPLAGMLAEVKLALQELARLHTLSFETLVADFQKLSAQYALPELSGGEDGLAAYNALFKTLPLPPIAAAFREDAEFARLRVAGPNPMLLTGIDSLPAKFPLSDAQYRQVMGDGDSLAAAGKEHRLYLLDYQDLVYLAEVPGQTDGLTKYVYAPIALFAVDQATRQLKPVAIRCGQDPAQFPLFQPADAANPGQYWGWQMAKSVVQVAEGNYHELYVHLARTHLVIEAFAVATHRCLAERHPLNILLQPHFEGTLFINQAAAKSLIAAGGPIDHIFGAPIARTQQAAGTDRLSFDFYEHMFPRDLTRRRVNDAAALPDYPYRDDGWLVWEAIHGWVNDYLRVYYTSDADINGDTELAAWTASLISEGKIRGFKPVTTVAQLVDVVTMIIFTASAQHAAVNFPQAPDMTYAPAISGAGWTPAPAAGGHDRNDWLALLPSVDASLEQLNVLHLLGSVHFRHLGEYRASHFPYEPWLQDSRITGDGGPLERFRQSLQRVEETINGRNQTRPAYTFLLPSLIPPSINI</sequence>
<dbReference type="InterPro" id="IPR036226">
    <property type="entry name" value="LipOase_C_sf"/>
</dbReference>
<dbReference type="Gene3D" id="1.20.245.10">
    <property type="entry name" value="Lipoxygenase-1, Domain 5"/>
    <property type="match status" value="1"/>
</dbReference>
<evidence type="ECO:0000256" key="4">
    <source>
        <dbReference type="ARBA" id="ARBA00023004"/>
    </source>
</evidence>
<proteinExistence type="predicted"/>
<protein>
    <submittedName>
        <fullName evidence="7">Lipoxygenase</fullName>
    </submittedName>
</protein>
<dbReference type="Pfam" id="PF00305">
    <property type="entry name" value="Lipoxygenase"/>
    <property type="match status" value="1"/>
</dbReference>
<dbReference type="PROSITE" id="PS51393">
    <property type="entry name" value="LIPOXYGENASE_3"/>
    <property type="match status" value="1"/>
</dbReference>